<feature type="compositionally biased region" description="Low complexity" evidence="1">
    <location>
        <begin position="320"/>
        <end position="336"/>
    </location>
</feature>
<dbReference type="Proteomes" id="UP000266841">
    <property type="component" value="Unassembled WGS sequence"/>
</dbReference>
<feature type="region of interest" description="Disordered" evidence="1">
    <location>
        <begin position="238"/>
        <end position="274"/>
    </location>
</feature>
<reference evidence="2 3" key="1">
    <citation type="journal article" date="2012" name="Genome Biol.">
        <title>Genome and low-iron response of an oceanic diatom adapted to chronic iron limitation.</title>
        <authorList>
            <person name="Lommer M."/>
            <person name="Specht M."/>
            <person name="Roy A.S."/>
            <person name="Kraemer L."/>
            <person name="Andreson R."/>
            <person name="Gutowska M.A."/>
            <person name="Wolf J."/>
            <person name="Bergner S.V."/>
            <person name="Schilhabel M.B."/>
            <person name="Klostermeier U.C."/>
            <person name="Beiko R.G."/>
            <person name="Rosenstiel P."/>
            <person name="Hippler M."/>
            <person name="Laroche J."/>
        </authorList>
    </citation>
    <scope>NUCLEOTIDE SEQUENCE [LARGE SCALE GENOMIC DNA]</scope>
    <source>
        <strain evidence="2 3">CCMP1005</strain>
    </source>
</reference>
<feature type="compositionally biased region" description="Polar residues" evidence="1">
    <location>
        <begin position="293"/>
        <end position="307"/>
    </location>
</feature>
<organism evidence="2 3">
    <name type="scientific">Thalassiosira oceanica</name>
    <name type="common">Marine diatom</name>
    <dbReference type="NCBI Taxonomy" id="159749"/>
    <lineage>
        <taxon>Eukaryota</taxon>
        <taxon>Sar</taxon>
        <taxon>Stramenopiles</taxon>
        <taxon>Ochrophyta</taxon>
        <taxon>Bacillariophyta</taxon>
        <taxon>Coscinodiscophyceae</taxon>
        <taxon>Thalassiosirophycidae</taxon>
        <taxon>Thalassiosirales</taxon>
        <taxon>Thalassiosiraceae</taxon>
        <taxon>Thalassiosira</taxon>
    </lineage>
</organism>
<feature type="region of interest" description="Disordered" evidence="1">
    <location>
        <begin position="293"/>
        <end position="376"/>
    </location>
</feature>
<name>K0S4F4_THAOC</name>
<evidence type="ECO:0000256" key="1">
    <source>
        <dbReference type="SAM" id="MobiDB-lite"/>
    </source>
</evidence>
<keyword evidence="3" id="KW-1185">Reference proteome</keyword>
<proteinExistence type="predicted"/>
<evidence type="ECO:0000313" key="2">
    <source>
        <dbReference type="EMBL" id="EJK59679.1"/>
    </source>
</evidence>
<comment type="caution">
    <text evidence="2">The sequence shown here is derived from an EMBL/GenBank/DDBJ whole genome shotgun (WGS) entry which is preliminary data.</text>
</comment>
<dbReference type="OrthoDB" id="43583at2759"/>
<accession>K0S4F4</accession>
<evidence type="ECO:0008006" key="4">
    <source>
        <dbReference type="Google" id="ProtNLM"/>
    </source>
</evidence>
<dbReference type="AlphaFoldDB" id="K0S4F4"/>
<sequence>MPSASLIQRWQLPCILLRTNVSASTGNAPGALAFHRDMLIDVPLQADLRAIRARRQLRVDADLRRANARRYDFDYQPGQSVLLKRPEFTKLGERWDGPYQVKRSHVNGTLTLEFRPGLTKRQRNSDCLSLVEYWNSIEQDWTLYELFIHKISKFPIRESTGLWPVDTLMRCQEFLEEEYIGQRECYNQWHRARCAVIQFVNNLWNWTAEGVHMLNQFDHVYRESNGLPKARTKIVLGGTKEPRSSISSAGDESESQHRCDSQTTEEVYSSSLGSYMDPAEKLELERKYRSYGVSTYPDNDGDSPSSINDDDGGTYDESSRSIISSDSLLGGNNNNINEDKSEFSEEENESSNESDPSKSMTKYDKFCSDGDTANNPTREVATFVATFLETRVRLSSEVATKVATFEEKRIDCDTQDGRQGVSRGA</sequence>
<feature type="compositionally biased region" description="Polar residues" evidence="1">
    <location>
        <begin position="261"/>
        <end position="273"/>
    </location>
</feature>
<gene>
    <name evidence="2" type="ORF">THAOC_20063</name>
</gene>
<protein>
    <recommendedName>
        <fullName evidence="4">Integrase zinc-binding domain-containing protein</fullName>
    </recommendedName>
</protein>
<dbReference type="EMBL" id="AGNL01022540">
    <property type="protein sequence ID" value="EJK59679.1"/>
    <property type="molecule type" value="Genomic_DNA"/>
</dbReference>
<evidence type="ECO:0000313" key="3">
    <source>
        <dbReference type="Proteomes" id="UP000266841"/>
    </source>
</evidence>